<evidence type="ECO:0000313" key="2">
    <source>
        <dbReference type="EMBL" id="CAH1776551.1"/>
    </source>
</evidence>
<gene>
    <name evidence="2" type="ORF">OFUS_LOCUS3715</name>
</gene>
<name>A0A8S4N5H4_OWEFU</name>
<evidence type="ECO:0000313" key="3">
    <source>
        <dbReference type="Proteomes" id="UP000749559"/>
    </source>
</evidence>
<comment type="caution">
    <text evidence="2">The sequence shown here is derived from an EMBL/GenBank/DDBJ whole genome shotgun (WGS) entry which is preliminary data.</text>
</comment>
<feature type="compositionally biased region" description="Basic and acidic residues" evidence="1">
    <location>
        <begin position="697"/>
        <end position="706"/>
    </location>
</feature>
<reference evidence="2" key="1">
    <citation type="submission" date="2022-03" db="EMBL/GenBank/DDBJ databases">
        <authorList>
            <person name="Martin C."/>
        </authorList>
    </citation>
    <scope>NUCLEOTIDE SEQUENCE</scope>
</reference>
<organism evidence="2 3">
    <name type="scientific">Owenia fusiformis</name>
    <name type="common">Polychaete worm</name>
    <dbReference type="NCBI Taxonomy" id="6347"/>
    <lineage>
        <taxon>Eukaryota</taxon>
        <taxon>Metazoa</taxon>
        <taxon>Spiralia</taxon>
        <taxon>Lophotrochozoa</taxon>
        <taxon>Annelida</taxon>
        <taxon>Polychaeta</taxon>
        <taxon>Sedentaria</taxon>
        <taxon>Canalipalpata</taxon>
        <taxon>Sabellida</taxon>
        <taxon>Oweniida</taxon>
        <taxon>Oweniidae</taxon>
        <taxon>Owenia</taxon>
    </lineage>
</organism>
<feature type="compositionally biased region" description="Basic and acidic residues" evidence="1">
    <location>
        <begin position="27"/>
        <end position="40"/>
    </location>
</feature>
<keyword evidence="3" id="KW-1185">Reference proteome</keyword>
<accession>A0A8S4N5H4</accession>
<feature type="region of interest" description="Disordered" evidence="1">
    <location>
        <begin position="27"/>
        <end position="76"/>
    </location>
</feature>
<feature type="region of interest" description="Disordered" evidence="1">
    <location>
        <begin position="315"/>
        <end position="336"/>
    </location>
</feature>
<feature type="region of interest" description="Disordered" evidence="1">
    <location>
        <begin position="465"/>
        <end position="574"/>
    </location>
</feature>
<feature type="compositionally biased region" description="Low complexity" evidence="1">
    <location>
        <begin position="708"/>
        <end position="746"/>
    </location>
</feature>
<feature type="compositionally biased region" description="Polar residues" evidence="1">
    <location>
        <begin position="465"/>
        <end position="479"/>
    </location>
</feature>
<feature type="compositionally biased region" description="Polar residues" evidence="1">
    <location>
        <begin position="398"/>
        <end position="417"/>
    </location>
</feature>
<dbReference type="AlphaFoldDB" id="A0A8S4N5H4"/>
<proteinExistence type="predicted"/>
<feature type="non-terminal residue" evidence="2">
    <location>
        <position position="825"/>
    </location>
</feature>
<dbReference type="EMBL" id="CAIIXF020000002">
    <property type="protein sequence ID" value="CAH1776551.1"/>
    <property type="molecule type" value="Genomic_DNA"/>
</dbReference>
<dbReference type="Proteomes" id="UP000749559">
    <property type="component" value="Unassembled WGS sequence"/>
</dbReference>
<feature type="region of interest" description="Disordered" evidence="1">
    <location>
        <begin position="396"/>
        <end position="417"/>
    </location>
</feature>
<protein>
    <submittedName>
        <fullName evidence="2">Uncharacterized protein</fullName>
    </submittedName>
</protein>
<feature type="region of interest" description="Disordered" evidence="1">
    <location>
        <begin position="679"/>
        <end position="750"/>
    </location>
</feature>
<evidence type="ECO:0000256" key="1">
    <source>
        <dbReference type="SAM" id="MobiDB-lite"/>
    </source>
</evidence>
<feature type="compositionally biased region" description="Polar residues" evidence="1">
    <location>
        <begin position="557"/>
        <end position="573"/>
    </location>
</feature>
<feature type="compositionally biased region" description="Polar residues" evidence="1">
    <location>
        <begin position="512"/>
        <end position="527"/>
    </location>
</feature>
<sequence length="825" mass="93782">MATIKETTHCETKDKHSIKYTSKVEPVLKDNSKLHPEKDIFPYSTLDTQKMKRSSTTKKGSQDDSKPLQLNLKVKTPKDKMVKNRSTLKDKDKIETPMNDFNHNNVTTNRNDVIVQYDDEDPKYNGTTIESKTGKKIHTQRSKEVAKLDLEREKNSAMEMTSDENDELSKVVWTDTSPKLTRQTLESLNGETLSNAVDSNSKYVDLWLDIMREYVCLWKDIEDRDTTDVSEHETPKPIMSPNGEKTEQCNGAYSIQTSAPQPVKNIRTTASINDPAENEPEEEGIKYTDLGEISNETPECYDNWDINDFTLVADDSDDGITDNPVKTEQQDHSQTEPNYQKEIPFIVAPQTNERTKLLTKDINGVYHPQKTLHEKLHKSYVAKTCVDRAKKLHRENMKQQQVGGTNDAQYSELSHSPQSDIDSVYAWTLNGTEFASDNEDAQLQNPRRKIPTINEEDLIYESAINNCHTPSQQNTSTKQLTKKPGKKLAFMSQNRVLKNPPVNLKRNKTTSKVRSYSDPSQVNSQECPSIHDQRAHVRSQSAKIQKQHTNDCHSNKPESSTRWQHKSSNSSKHYISESEATVYEFDKVIQRRRKREEKHFTNPLKNPVLLNGGGKYYIMVPRPIESLDFDSEDSESVHSYDSQCEACNNGNQETFSDTESIESFDSQCEACIENHNSSLASKSNTEQRFLPNWPNHKHNDPEEHKFISSPKSMTSPRSLSSTPRSGTSSQMSMTSTPRSRMSMPRSYHQEGNQAYVSSKIGNSYQQSRLNPASLSYSSYPCSRTSVSASQQSEIESDYGTESEHTAAYAIGPIHSIRSAHVDFHN</sequence>